<dbReference type="PANTHER" id="PTHR33608">
    <property type="entry name" value="BLL2464 PROTEIN"/>
    <property type="match status" value="1"/>
</dbReference>
<accession>L8K1R4</accession>
<evidence type="ECO:0000313" key="4">
    <source>
        <dbReference type="Proteomes" id="UP000011135"/>
    </source>
</evidence>
<dbReference type="PANTHER" id="PTHR33608:SF3">
    <property type="entry name" value="SLR2013 PROTEIN"/>
    <property type="match status" value="1"/>
</dbReference>
<name>L8K1R4_9BACT</name>
<keyword evidence="1" id="KW-0472">Membrane</keyword>
<evidence type="ECO:0000256" key="1">
    <source>
        <dbReference type="SAM" id="Phobius"/>
    </source>
</evidence>
<dbReference type="EMBL" id="AMZN01000001">
    <property type="protein sequence ID" value="ELR73874.1"/>
    <property type="molecule type" value="Genomic_DNA"/>
</dbReference>
<evidence type="ECO:0000313" key="3">
    <source>
        <dbReference type="EMBL" id="ELR73874.1"/>
    </source>
</evidence>
<keyword evidence="1" id="KW-1133">Transmembrane helix</keyword>
<dbReference type="InterPro" id="IPR002881">
    <property type="entry name" value="DUF58"/>
</dbReference>
<gene>
    <name evidence="3" type="ORF">C900_00038</name>
</gene>
<keyword evidence="3" id="KW-0131">Cell cycle</keyword>
<organism evidence="3 4">
    <name type="scientific">Fulvivirga imtechensis AK7</name>
    <dbReference type="NCBI Taxonomy" id="1237149"/>
    <lineage>
        <taxon>Bacteria</taxon>
        <taxon>Pseudomonadati</taxon>
        <taxon>Bacteroidota</taxon>
        <taxon>Cytophagia</taxon>
        <taxon>Cytophagales</taxon>
        <taxon>Fulvivirgaceae</taxon>
        <taxon>Fulvivirga</taxon>
    </lineage>
</organism>
<dbReference type="eggNOG" id="COG1721">
    <property type="taxonomic scope" value="Bacteria"/>
</dbReference>
<dbReference type="PATRIC" id="fig|1237149.3.peg.38"/>
<protein>
    <submittedName>
        <fullName evidence="3">Cell division protein DivIC (FtsB), stabilizes FtsL against RasP cleavage</fullName>
    </submittedName>
</protein>
<keyword evidence="3" id="KW-0132">Cell division</keyword>
<sequence>MYLPSRFFYLLGGIIFIFVLGFVWPVFLAIGQTTLLALAATLIVDVLLLYNKSLKLRCVRITSRLMSLGNENEVKLRIASAAGIPLIIDAVDELPYQLQQRDFRLKFMINPGERKLLVYHVRPLVRGVYNFGRLHLFLSSAIGLIQRRLSFEIQQDIAVYPSIMDMKKYELRSAMSATANFGIKKIRRIGHSYEFEQIKEYTRGDDYKSMNWKATSRINKLMVNSYTDEKAQQVYCLIDKSRYMKMPFNGLSLLDYSINSSLVIANTSLQKQDKAGLITFSDRVESMIRADRNRNQLKLILETLYKEEESMLDANYEKMYPALQRTLRSRSLIFLFTNFESVHSLERVLPALRKINKSHLLVVIVFENKELIEYYNAEKKSLKDIYYKTIAHKLAADREQIANELRHYGIQYIFTRPEHLSINAINKYLELKSRGMI</sequence>
<proteinExistence type="predicted"/>
<dbReference type="AlphaFoldDB" id="L8K1R4"/>
<keyword evidence="1" id="KW-0812">Transmembrane</keyword>
<dbReference type="Pfam" id="PF01882">
    <property type="entry name" value="DUF58"/>
    <property type="match status" value="1"/>
</dbReference>
<reference evidence="3 4" key="1">
    <citation type="submission" date="2012-12" db="EMBL/GenBank/DDBJ databases">
        <title>Genome assembly of Fulvivirga imtechensis AK7.</title>
        <authorList>
            <person name="Nupur N."/>
            <person name="Khatri I."/>
            <person name="Kumar R."/>
            <person name="Subramanian S."/>
            <person name="Pinnaka A."/>
        </authorList>
    </citation>
    <scope>NUCLEOTIDE SEQUENCE [LARGE SCALE GENOMIC DNA]</scope>
    <source>
        <strain evidence="3 4">AK7</strain>
    </source>
</reference>
<dbReference type="SUPFAM" id="SSF53300">
    <property type="entry name" value="vWA-like"/>
    <property type="match status" value="1"/>
</dbReference>
<feature type="transmembrane region" description="Helical" evidence="1">
    <location>
        <begin position="7"/>
        <end position="27"/>
    </location>
</feature>
<comment type="caution">
    <text evidence="3">The sequence shown here is derived from an EMBL/GenBank/DDBJ whole genome shotgun (WGS) entry which is preliminary data.</text>
</comment>
<evidence type="ECO:0000259" key="2">
    <source>
        <dbReference type="Pfam" id="PF01882"/>
    </source>
</evidence>
<dbReference type="Proteomes" id="UP000011135">
    <property type="component" value="Unassembled WGS sequence"/>
</dbReference>
<feature type="domain" description="DUF58" evidence="2">
    <location>
        <begin position="198"/>
        <end position="370"/>
    </location>
</feature>
<dbReference type="InterPro" id="IPR036465">
    <property type="entry name" value="vWFA_dom_sf"/>
</dbReference>
<keyword evidence="4" id="KW-1185">Reference proteome</keyword>
<dbReference type="STRING" id="1237149.C900_00038"/>
<dbReference type="GO" id="GO:0051301">
    <property type="term" value="P:cell division"/>
    <property type="evidence" value="ECO:0007669"/>
    <property type="project" value="UniProtKB-KW"/>
</dbReference>
<feature type="transmembrane region" description="Helical" evidence="1">
    <location>
        <begin position="33"/>
        <end position="50"/>
    </location>
</feature>